<evidence type="ECO:0000256" key="1">
    <source>
        <dbReference type="SAM" id="Phobius"/>
    </source>
</evidence>
<name>A0A0F3MZP1_RICAM</name>
<keyword evidence="2" id="KW-0132">Cell division</keyword>
<sequence length="44" mass="5028">MALIYQIVYINFLDWLLLLYRLLALFGGEIVGMEDIAAHLSVCL</sequence>
<reference evidence="2 3" key="1">
    <citation type="submission" date="2015-01" db="EMBL/GenBank/DDBJ databases">
        <title>Genome Sequencing of Rickettsiales.</title>
        <authorList>
            <person name="Daugherty S.C."/>
            <person name="Su Q."/>
            <person name="Abolude K."/>
            <person name="Beier-Sexton M."/>
            <person name="Carlyon J.A."/>
            <person name="Carter R."/>
            <person name="Day N.P."/>
            <person name="Dumler S.J."/>
            <person name="Dyachenko V."/>
            <person name="Godinez A."/>
            <person name="Kurtti T.J."/>
            <person name="Lichay M."/>
            <person name="Mullins K.E."/>
            <person name="Ott S."/>
            <person name="Pappas-Brown V."/>
            <person name="Paris D.H."/>
            <person name="Patel P."/>
            <person name="Richards A.L."/>
            <person name="Sadzewicz L."/>
            <person name="Sears K."/>
            <person name="Seidman D."/>
            <person name="Sengamalay N."/>
            <person name="Stenos J."/>
            <person name="Tallon L.J."/>
            <person name="Vincent G."/>
            <person name="Fraser C.M."/>
            <person name="Munderloh U."/>
            <person name="Dunning-Hotopp J.C."/>
        </authorList>
    </citation>
    <scope>NUCLEOTIDE SEQUENCE [LARGE SCALE GENOMIC DNA]</scope>
    <source>
        <strain evidence="2 3">Ac/Pa</strain>
    </source>
</reference>
<feature type="transmembrane region" description="Helical" evidence="1">
    <location>
        <begin position="6"/>
        <end position="23"/>
    </location>
</feature>
<evidence type="ECO:0000313" key="2">
    <source>
        <dbReference type="EMBL" id="KJV61223.1"/>
    </source>
</evidence>
<keyword evidence="1" id="KW-1133">Transmembrane helix</keyword>
<dbReference type="AlphaFoldDB" id="A0A0F3MZP1"/>
<gene>
    <name evidence="2" type="primary">ftsK</name>
    <name evidence="2" type="ORF">APHACPA_0225</name>
</gene>
<evidence type="ECO:0000313" key="3">
    <source>
        <dbReference type="Proteomes" id="UP000033556"/>
    </source>
</evidence>
<dbReference type="Proteomes" id="UP000033556">
    <property type="component" value="Unassembled WGS sequence"/>
</dbReference>
<keyword evidence="1" id="KW-0812">Transmembrane</keyword>
<keyword evidence="1" id="KW-0472">Membrane</keyword>
<dbReference type="GO" id="GO:0051301">
    <property type="term" value="P:cell division"/>
    <property type="evidence" value="ECO:0007669"/>
    <property type="project" value="UniProtKB-KW"/>
</dbReference>
<accession>A0A0F3MZP1</accession>
<keyword evidence="2" id="KW-0131">Cell cycle</keyword>
<comment type="caution">
    <text evidence="2">The sequence shown here is derived from an EMBL/GenBank/DDBJ whole genome shotgun (WGS) entry which is preliminary data.</text>
</comment>
<keyword evidence="3" id="KW-1185">Reference proteome</keyword>
<dbReference type="EMBL" id="LANR01000001">
    <property type="protein sequence ID" value="KJV61223.1"/>
    <property type="molecule type" value="Genomic_DNA"/>
</dbReference>
<organism evidence="2 3">
    <name type="scientific">Rickettsia amblyommatis str. Ac/Pa</name>
    <dbReference type="NCBI Taxonomy" id="1359164"/>
    <lineage>
        <taxon>Bacteria</taxon>
        <taxon>Pseudomonadati</taxon>
        <taxon>Pseudomonadota</taxon>
        <taxon>Alphaproteobacteria</taxon>
        <taxon>Rickettsiales</taxon>
        <taxon>Rickettsiaceae</taxon>
        <taxon>Rickettsieae</taxon>
        <taxon>Rickettsia</taxon>
        <taxon>spotted fever group</taxon>
    </lineage>
</organism>
<protein>
    <submittedName>
        <fullName evidence="2">Cell division FtsK domain protein</fullName>
    </submittedName>
</protein>
<proteinExistence type="predicted"/>